<evidence type="ECO:0000313" key="2">
    <source>
        <dbReference type="Proteomes" id="UP000694540"/>
    </source>
</evidence>
<protein>
    <submittedName>
        <fullName evidence="1">Uncharacterized protein</fullName>
    </submittedName>
</protein>
<evidence type="ECO:0000313" key="1">
    <source>
        <dbReference type="Ensembl" id="ENSCWAP00000009974.1"/>
    </source>
</evidence>
<proteinExistence type="predicted"/>
<dbReference type="Ensembl" id="ENSCWAT00000010838.1">
    <property type="protein sequence ID" value="ENSCWAP00000009974.1"/>
    <property type="gene ID" value="ENSCWAG00000007755.1"/>
</dbReference>
<reference evidence="1" key="1">
    <citation type="submission" date="2025-08" db="UniProtKB">
        <authorList>
            <consortium name="Ensembl"/>
        </authorList>
    </citation>
    <scope>IDENTIFICATION</scope>
</reference>
<name>A0A8C3W1P5_9CETA</name>
<keyword evidence="2" id="KW-1185">Reference proteome</keyword>
<dbReference type="Proteomes" id="UP000694540">
    <property type="component" value="Unplaced"/>
</dbReference>
<reference evidence="1" key="2">
    <citation type="submission" date="2025-09" db="UniProtKB">
        <authorList>
            <consortium name="Ensembl"/>
        </authorList>
    </citation>
    <scope>IDENTIFICATION</scope>
</reference>
<dbReference type="AlphaFoldDB" id="A0A8C3W1P5"/>
<organism evidence="1 2">
    <name type="scientific">Catagonus wagneri</name>
    <name type="common">Chacoan peccary</name>
    <dbReference type="NCBI Taxonomy" id="51154"/>
    <lineage>
        <taxon>Eukaryota</taxon>
        <taxon>Metazoa</taxon>
        <taxon>Chordata</taxon>
        <taxon>Craniata</taxon>
        <taxon>Vertebrata</taxon>
        <taxon>Euteleostomi</taxon>
        <taxon>Mammalia</taxon>
        <taxon>Eutheria</taxon>
        <taxon>Laurasiatheria</taxon>
        <taxon>Artiodactyla</taxon>
        <taxon>Suina</taxon>
        <taxon>Tayassuidae</taxon>
        <taxon>Catagonus</taxon>
    </lineage>
</organism>
<accession>A0A8C3W1P5</accession>
<sequence length="50" mass="5360">AKGAQIRGGYAGSNQSRMAVSKTMVIPSDIKTTEKMNISSTKVVTQVLEF</sequence>